<evidence type="ECO:0000256" key="1">
    <source>
        <dbReference type="ARBA" id="ARBA00004123"/>
    </source>
</evidence>
<dbReference type="Gene3D" id="3.10.590.10">
    <property type="entry name" value="ph1033 like domains"/>
    <property type="match status" value="1"/>
</dbReference>
<dbReference type="Proteomes" id="UP000039324">
    <property type="component" value="Unassembled WGS sequence"/>
</dbReference>
<organism evidence="6 7">
    <name type="scientific">Plasmodiophora brassicae</name>
    <name type="common">Clubroot disease agent</name>
    <dbReference type="NCBI Taxonomy" id="37360"/>
    <lineage>
        <taxon>Eukaryota</taxon>
        <taxon>Sar</taxon>
        <taxon>Rhizaria</taxon>
        <taxon>Endomyxa</taxon>
        <taxon>Phytomyxea</taxon>
        <taxon>Plasmodiophorida</taxon>
        <taxon>Plasmodiophoridae</taxon>
        <taxon>Plasmodiophora</taxon>
    </lineage>
</organism>
<dbReference type="EMBL" id="CDSF01000035">
    <property type="protein sequence ID" value="CEO95745.1"/>
    <property type="molecule type" value="Genomic_DNA"/>
</dbReference>
<reference evidence="6 7" key="1">
    <citation type="submission" date="2015-02" db="EMBL/GenBank/DDBJ databases">
        <authorList>
            <person name="Chooi Y.-H."/>
        </authorList>
    </citation>
    <scope>NUCLEOTIDE SEQUENCE [LARGE SCALE GENOMIC DNA]</scope>
    <source>
        <strain evidence="6">E3</strain>
    </source>
</reference>
<evidence type="ECO:0000313" key="7">
    <source>
        <dbReference type="Proteomes" id="UP000039324"/>
    </source>
</evidence>
<evidence type="ECO:0000256" key="3">
    <source>
        <dbReference type="ARBA" id="ARBA00022553"/>
    </source>
</evidence>
<dbReference type="FunFam" id="3.10.590.10:FF:000003">
    <property type="entry name" value="Thymocyte nuclear protein 1"/>
    <property type="match status" value="1"/>
</dbReference>
<dbReference type="PANTHER" id="PTHR14087">
    <property type="entry name" value="THYMOCYTE NUCLEAR PROTEIN 1"/>
    <property type="match status" value="1"/>
</dbReference>
<dbReference type="CDD" id="cd21133">
    <property type="entry name" value="EVE"/>
    <property type="match status" value="1"/>
</dbReference>
<dbReference type="GO" id="GO:0005634">
    <property type="term" value="C:nucleus"/>
    <property type="evidence" value="ECO:0007669"/>
    <property type="project" value="UniProtKB-SubCell"/>
</dbReference>
<dbReference type="InterPro" id="IPR052181">
    <property type="entry name" value="5hmC_binding"/>
</dbReference>
<dbReference type="InterPro" id="IPR015947">
    <property type="entry name" value="PUA-like_sf"/>
</dbReference>
<keyword evidence="4" id="KW-0539">Nucleus</keyword>
<evidence type="ECO:0000313" key="6">
    <source>
        <dbReference type="EMBL" id="CEO95745.1"/>
    </source>
</evidence>
<dbReference type="OrthoDB" id="41445at2759"/>
<evidence type="ECO:0000256" key="2">
    <source>
        <dbReference type="ARBA" id="ARBA00014654"/>
    </source>
</evidence>
<sequence>MAAGRGVKRARSAVCPVMATAGTARVRSYWLFKSEPNSRVEHGIDMKFSFSDLEELPDQTTSWDGVRNYQARNLMRDQMRVGDLGFFYHSSCPDPGIVGIVEVVRESYPDHTSWDRASGHFDPKSTPDAPRWFMVDVKAVRRLSRFISLRELHTHANGDLQGMALLQKGRLSVQPVVQDHWNAIIALESQERPAGESVQRNTLKRK</sequence>
<gene>
    <name evidence="6" type="ORF">PBRA_004458</name>
</gene>
<dbReference type="InterPro" id="IPR002740">
    <property type="entry name" value="EVE_domain"/>
</dbReference>
<feature type="domain" description="EVE" evidence="5">
    <location>
        <begin position="28"/>
        <end position="186"/>
    </location>
</feature>
<dbReference type="SUPFAM" id="SSF88697">
    <property type="entry name" value="PUA domain-like"/>
    <property type="match status" value="1"/>
</dbReference>
<dbReference type="Pfam" id="PF01878">
    <property type="entry name" value="EVE"/>
    <property type="match status" value="1"/>
</dbReference>
<protein>
    <recommendedName>
        <fullName evidence="2">Thymocyte nuclear protein 1</fullName>
    </recommendedName>
</protein>
<accession>A0A0G4IKX4</accession>
<name>A0A0G4IKX4_PLABS</name>
<dbReference type="AlphaFoldDB" id="A0A0G4IKX4"/>
<dbReference type="OMA" id="DVQFIRM"/>
<dbReference type="InterPro" id="IPR047197">
    <property type="entry name" value="THYN1-like_EVE"/>
</dbReference>
<proteinExistence type="predicted"/>
<keyword evidence="7" id="KW-1185">Reference proteome</keyword>
<dbReference type="STRING" id="37360.A0A0G4IKX4"/>
<evidence type="ECO:0000259" key="5">
    <source>
        <dbReference type="Pfam" id="PF01878"/>
    </source>
</evidence>
<keyword evidence="3" id="KW-0597">Phosphoprotein</keyword>
<comment type="subcellular location">
    <subcellularLocation>
        <location evidence="1">Nucleus</location>
    </subcellularLocation>
</comment>
<evidence type="ECO:0000256" key="4">
    <source>
        <dbReference type="ARBA" id="ARBA00023242"/>
    </source>
</evidence>
<dbReference type="PANTHER" id="PTHR14087:SF7">
    <property type="entry name" value="THYMOCYTE NUCLEAR PROTEIN 1"/>
    <property type="match status" value="1"/>
</dbReference>